<keyword evidence="13" id="KW-1185">Reference proteome</keyword>
<keyword evidence="12" id="KW-0808">Transferase</keyword>
<keyword evidence="9" id="KW-0460">Magnesium</keyword>
<dbReference type="GO" id="GO:0016740">
    <property type="term" value="F:transferase activity"/>
    <property type="evidence" value="ECO:0007669"/>
    <property type="project" value="UniProtKB-KW"/>
</dbReference>
<dbReference type="InterPro" id="IPR003442">
    <property type="entry name" value="T6A_TsaE"/>
</dbReference>
<dbReference type="OrthoDB" id="9800307at2"/>
<evidence type="ECO:0000256" key="8">
    <source>
        <dbReference type="ARBA" id="ARBA00022840"/>
    </source>
</evidence>
<keyword evidence="6" id="KW-0479">Metal-binding</keyword>
<dbReference type="PANTHER" id="PTHR33540:SF2">
    <property type="entry name" value="TRNA THREONYLCARBAMOYLADENOSINE BIOSYNTHESIS PROTEIN TSAE"/>
    <property type="match status" value="1"/>
</dbReference>
<dbReference type="EMBL" id="QFKX01000001">
    <property type="protein sequence ID" value="PWH07844.1"/>
    <property type="molecule type" value="Genomic_DNA"/>
</dbReference>
<dbReference type="GO" id="GO:0002949">
    <property type="term" value="P:tRNA threonylcarbamoyladenosine modification"/>
    <property type="evidence" value="ECO:0007669"/>
    <property type="project" value="InterPro"/>
</dbReference>
<dbReference type="InterPro" id="IPR027417">
    <property type="entry name" value="P-loop_NTPase"/>
</dbReference>
<dbReference type="PANTHER" id="PTHR33540">
    <property type="entry name" value="TRNA THREONYLCARBAMOYLADENOSINE BIOSYNTHESIS PROTEIN TSAE"/>
    <property type="match status" value="1"/>
</dbReference>
<organism evidence="12 13">
    <name type="scientific">Brachybacterium endophyticum</name>
    <dbReference type="NCBI Taxonomy" id="2182385"/>
    <lineage>
        <taxon>Bacteria</taxon>
        <taxon>Bacillati</taxon>
        <taxon>Actinomycetota</taxon>
        <taxon>Actinomycetes</taxon>
        <taxon>Micrococcales</taxon>
        <taxon>Dermabacteraceae</taxon>
        <taxon>Brachybacterium</taxon>
    </lineage>
</organism>
<keyword evidence="8" id="KW-0067">ATP-binding</keyword>
<evidence type="ECO:0000256" key="4">
    <source>
        <dbReference type="ARBA" id="ARBA00022490"/>
    </source>
</evidence>
<keyword evidence="7" id="KW-0547">Nucleotide-binding</keyword>
<dbReference type="GO" id="GO:0046872">
    <property type="term" value="F:metal ion binding"/>
    <property type="evidence" value="ECO:0007669"/>
    <property type="project" value="UniProtKB-KW"/>
</dbReference>
<evidence type="ECO:0000256" key="6">
    <source>
        <dbReference type="ARBA" id="ARBA00022723"/>
    </source>
</evidence>
<comment type="subcellular location">
    <subcellularLocation>
        <location evidence="1">Cytoplasm</location>
    </subcellularLocation>
</comment>
<evidence type="ECO:0000256" key="9">
    <source>
        <dbReference type="ARBA" id="ARBA00022842"/>
    </source>
</evidence>
<evidence type="ECO:0000256" key="10">
    <source>
        <dbReference type="ARBA" id="ARBA00024908"/>
    </source>
</evidence>
<keyword evidence="5" id="KW-0819">tRNA processing</keyword>
<dbReference type="Pfam" id="PF02367">
    <property type="entry name" value="TsaE"/>
    <property type="match status" value="1"/>
</dbReference>
<gene>
    <name evidence="12" type="ORF">DEO23_04350</name>
</gene>
<evidence type="ECO:0000256" key="1">
    <source>
        <dbReference type="ARBA" id="ARBA00004496"/>
    </source>
</evidence>
<evidence type="ECO:0000313" key="13">
    <source>
        <dbReference type="Proteomes" id="UP000245590"/>
    </source>
</evidence>
<evidence type="ECO:0000256" key="5">
    <source>
        <dbReference type="ARBA" id="ARBA00022694"/>
    </source>
</evidence>
<evidence type="ECO:0000256" key="7">
    <source>
        <dbReference type="ARBA" id="ARBA00022741"/>
    </source>
</evidence>
<evidence type="ECO:0000256" key="2">
    <source>
        <dbReference type="ARBA" id="ARBA00007599"/>
    </source>
</evidence>
<name>A0A2U2RPZ9_9MICO</name>
<dbReference type="GO" id="GO:0005737">
    <property type="term" value="C:cytoplasm"/>
    <property type="evidence" value="ECO:0007669"/>
    <property type="project" value="UniProtKB-SubCell"/>
</dbReference>
<dbReference type="GO" id="GO:0005524">
    <property type="term" value="F:ATP binding"/>
    <property type="evidence" value="ECO:0007669"/>
    <property type="project" value="UniProtKB-KW"/>
</dbReference>
<accession>A0A2U2RPZ9</accession>
<dbReference type="Proteomes" id="UP000245590">
    <property type="component" value="Unassembled WGS sequence"/>
</dbReference>
<comment type="function">
    <text evidence="10">Required for the formation of a threonylcarbamoyl group on adenosine at position 37 (t(6)A37) in tRNAs that read codons beginning with adenine. Is involved in the transfer of the threonylcarbamoyl moiety of threonylcarbamoyl-AMP (TC-AMP) to the N6 group of A37, together with TsaD and TsaB. TsaE seems to play an indirect role in the t(6)A biosynthesis pathway, possibly in regulating the core enzymatic function of TsaD.</text>
</comment>
<dbReference type="AlphaFoldDB" id="A0A2U2RPZ9"/>
<dbReference type="SUPFAM" id="SSF52540">
    <property type="entry name" value="P-loop containing nucleoside triphosphate hydrolases"/>
    <property type="match status" value="1"/>
</dbReference>
<keyword evidence="4" id="KW-0963">Cytoplasm</keyword>
<dbReference type="Gene3D" id="3.40.50.300">
    <property type="entry name" value="P-loop containing nucleotide triphosphate hydrolases"/>
    <property type="match status" value="1"/>
</dbReference>
<comment type="similarity">
    <text evidence="2">Belongs to the TsaE family.</text>
</comment>
<evidence type="ECO:0000313" key="12">
    <source>
        <dbReference type="EMBL" id="PWH07844.1"/>
    </source>
</evidence>
<dbReference type="RefSeq" id="WP_109274729.1">
    <property type="nucleotide sequence ID" value="NZ_QFKX01000001.1"/>
</dbReference>
<evidence type="ECO:0000256" key="11">
    <source>
        <dbReference type="ARBA" id="ARBA00032441"/>
    </source>
</evidence>
<evidence type="ECO:0000256" key="3">
    <source>
        <dbReference type="ARBA" id="ARBA00019010"/>
    </source>
</evidence>
<dbReference type="NCBIfam" id="TIGR00150">
    <property type="entry name" value="T6A_YjeE"/>
    <property type="match status" value="1"/>
</dbReference>
<comment type="caution">
    <text evidence="12">The sequence shown here is derived from an EMBL/GenBank/DDBJ whole genome shotgun (WGS) entry which is preliminary data.</text>
</comment>
<sequence>MSSSGTAVRLRTAGARQTREIARELSALLHPGDLLVLDGPLGAGKTTFTQGLGEGLGVRGPVASPTFVISRVHPNLGDGPALVHVDAYRLGGGADIDDLDLDSELPRAVMVVEWGRDVVEQLSDSHLLVELSRAEGAQGADTDVAPEDAAAGDVATADAAASDDQATEEFDEHRTVTLTPVGPAWDEARTQGLREALEGLPSTSEGQQG</sequence>
<reference evidence="12 13" key="1">
    <citation type="submission" date="2018-05" db="EMBL/GenBank/DDBJ databases">
        <title>Brachybacterium sp. M1HQ-2T, whole genome shotgun sequence.</title>
        <authorList>
            <person name="Tuo L."/>
        </authorList>
    </citation>
    <scope>NUCLEOTIDE SEQUENCE [LARGE SCALE GENOMIC DNA]</scope>
    <source>
        <strain evidence="12 13">M1HQ-2</strain>
    </source>
</reference>
<proteinExistence type="inferred from homology"/>
<protein>
    <recommendedName>
        <fullName evidence="3">tRNA threonylcarbamoyladenosine biosynthesis protein TsaE</fullName>
    </recommendedName>
    <alternativeName>
        <fullName evidence="11">t(6)A37 threonylcarbamoyladenosine biosynthesis protein TsaE</fullName>
    </alternativeName>
</protein>